<accession>A0A0C3BTX3</accession>
<organism evidence="1 2">
    <name type="scientific">Hebeloma cylindrosporum</name>
    <dbReference type="NCBI Taxonomy" id="76867"/>
    <lineage>
        <taxon>Eukaryota</taxon>
        <taxon>Fungi</taxon>
        <taxon>Dikarya</taxon>
        <taxon>Basidiomycota</taxon>
        <taxon>Agaricomycotina</taxon>
        <taxon>Agaricomycetes</taxon>
        <taxon>Agaricomycetidae</taxon>
        <taxon>Agaricales</taxon>
        <taxon>Agaricineae</taxon>
        <taxon>Hymenogastraceae</taxon>
        <taxon>Hebeloma</taxon>
    </lineage>
</organism>
<dbReference type="HOGENOM" id="CLU_1731688_0_0_1"/>
<name>A0A0C3BTX3_HEBCY</name>
<protein>
    <submittedName>
        <fullName evidence="1">Uncharacterized protein</fullName>
    </submittedName>
</protein>
<reference evidence="2" key="2">
    <citation type="submission" date="2015-01" db="EMBL/GenBank/DDBJ databases">
        <title>Evolutionary Origins and Diversification of the Mycorrhizal Mutualists.</title>
        <authorList>
            <consortium name="DOE Joint Genome Institute"/>
            <consortium name="Mycorrhizal Genomics Consortium"/>
            <person name="Kohler A."/>
            <person name="Kuo A."/>
            <person name="Nagy L.G."/>
            <person name="Floudas D."/>
            <person name="Copeland A."/>
            <person name="Barry K.W."/>
            <person name="Cichocki N."/>
            <person name="Veneault-Fourrey C."/>
            <person name="LaButti K."/>
            <person name="Lindquist E.A."/>
            <person name="Lipzen A."/>
            <person name="Lundell T."/>
            <person name="Morin E."/>
            <person name="Murat C."/>
            <person name="Riley R."/>
            <person name="Ohm R."/>
            <person name="Sun H."/>
            <person name="Tunlid A."/>
            <person name="Henrissat B."/>
            <person name="Grigoriev I.V."/>
            <person name="Hibbett D.S."/>
            <person name="Martin F."/>
        </authorList>
    </citation>
    <scope>NUCLEOTIDE SEQUENCE [LARGE SCALE GENOMIC DNA]</scope>
    <source>
        <strain evidence="2">h7</strain>
    </source>
</reference>
<dbReference type="Proteomes" id="UP000053424">
    <property type="component" value="Unassembled WGS sequence"/>
</dbReference>
<evidence type="ECO:0000313" key="2">
    <source>
        <dbReference type="Proteomes" id="UP000053424"/>
    </source>
</evidence>
<proteinExistence type="predicted"/>
<dbReference type="EMBL" id="KN831853">
    <property type="protein sequence ID" value="KIM34821.1"/>
    <property type="molecule type" value="Genomic_DNA"/>
</dbReference>
<keyword evidence="2" id="KW-1185">Reference proteome</keyword>
<sequence>MRVCSVLLSRVRVDSSKCDFLFNYCVAETSSFIKKLLPVKECLFEEIYSRLKSQGYYLDGRWKDFPDTDSLDQEHSFPAADQEDAVLAAFVGVANVIRKAAEEVLQAEGELHPDVLGATEWVNYHSRTPISEDKDDIGPNALRVLTGLDEH</sequence>
<dbReference type="AlphaFoldDB" id="A0A0C3BTX3"/>
<reference evidence="1 2" key="1">
    <citation type="submission" date="2014-04" db="EMBL/GenBank/DDBJ databases">
        <authorList>
            <consortium name="DOE Joint Genome Institute"/>
            <person name="Kuo A."/>
            <person name="Gay G."/>
            <person name="Dore J."/>
            <person name="Kohler A."/>
            <person name="Nagy L.G."/>
            <person name="Floudas D."/>
            <person name="Copeland A."/>
            <person name="Barry K.W."/>
            <person name="Cichocki N."/>
            <person name="Veneault-Fourrey C."/>
            <person name="LaButti K."/>
            <person name="Lindquist E.A."/>
            <person name="Lipzen A."/>
            <person name="Lundell T."/>
            <person name="Morin E."/>
            <person name="Murat C."/>
            <person name="Sun H."/>
            <person name="Tunlid A."/>
            <person name="Henrissat B."/>
            <person name="Grigoriev I.V."/>
            <person name="Hibbett D.S."/>
            <person name="Martin F."/>
            <person name="Nordberg H.P."/>
            <person name="Cantor M.N."/>
            <person name="Hua S.X."/>
        </authorList>
    </citation>
    <scope>NUCLEOTIDE SEQUENCE [LARGE SCALE GENOMIC DNA]</scope>
    <source>
        <strain evidence="2">h7</strain>
    </source>
</reference>
<dbReference type="OrthoDB" id="312874at2759"/>
<gene>
    <name evidence="1" type="ORF">M413DRAFT_450042</name>
</gene>
<evidence type="ECO:0000313" key="1">
    <source>
        <dbReference type="EMBL" id="KIM34821.1"/>
    </source>
</evidence>